<dbReference type="SUPFAM" id="SSF53474">
    <property type="entry name" value="alpha/beta-Hydrolases"/>
    <property type="match status" value="1"/>
</dbReference>
<dbReference type="InterPro" id="IPR029058">
    <property type="entry name" value="AB_hydrolase_fold"/>
</dbReference>
<dbReference type="InterPro" id="IPR000073">
    <property type="entry name" value="AB_hydrolase_1"/>
</dbReference>
<dbReference type="InterPro" id="IPR050266">
    <property type="entry name" value="AB_hydrolase_sf"/>
</dbReference>
<sequence length="260" mass="29373">MENSVVYKNTKVAYYCYGKGTKTIVLLHGFLENSSMWKAVINEFSNQYKMIAIDLLGHGNSECLGYVHTMEEMAETVEKVLKKEKISEAVFVGHSMGGYVTLAFAEKYPKQVGKLCLLNSTSQSDSEERKEIRNRAIQMAKTNYEALVSMSINNLFSSETASEFTHEIAECKKEALQTPIQGYIACAEGMKQRTNREHVLKLESIESLIITGKKDPVLEHQYILEEATRTQTPIVKLSNGHMSHIENKQELIEALAVFFN</sequence>
<comment type="caution">
    <text evidence="2">The sequence shown here is derived from an EMBL/GenBank/DDBJ whole genome shotgun (WGS) entry which is preliminary data.</text>
</comment>
<gene>
    <name evidence="2" type="ORF">EV195_101220</name>
</gene>
<evidence type="ECO:0000313" key="3">
    <source>
        <dbReference type="Proteomes" id="UP000294564"/>
    </source>
</evidence>
<dbReference type="PANTHER" id="PTHR43798:SF33">
    <property type="entry name" value="HYDROLASE, PUTATIVE (AFU_ORTHOLOGUE AFUA_2G14860)-RELATED"/>
    <property type="match status" value="1"/>
</dbReference>
<evidence type="ECO:0000313" key="2">
    <source>
        <dbReference type="EMBL" id="TCP28060.1"/>
    </source>
</evidence>
<dbReference type="EMBL" id="SLXM01000001">
    <property type="protein sequence ID" value="TCP28060.1"/>
    <property type="molecule type" value="Genomic_DNA"/>
</dbReference>
<feature type="domain" description="AB hydrolase-1" evidence="1">
    <location>
        <begin position="23"/>
        <end position="247"/>
    </location>
</feature>
<accession>A0A4R2P0D2</accession>
<keyword evidence="3" id="KW-1185">Reference proteome</keyword>
<dbReference type="OrthoDB" id="252464at2"/>
<evidence type="ECO:0000259" key="1">
    <source>
        <dbReference type="Pfam" id="PF00561"/>
    </source>
</evidence>
<reference evidence="2 3" key="1">
    <citation type="submission" date="2019-03" db="EMBL/GenBank/DDBJ databases">
        <title>Genomic Encyclopedia of Type Strains, Phase IV (KMG-IV): sequencing the most valuable type-strain genomes for metagenomic binning, comparative biology and taxonomic classification.</title>
        <authorList>
            <person name="Goeker M."/>
        </authorList>
    </citation>
    <scope>NUCLEOTIDE SEQUENCE [LARGE SCALE GENOMIC DNA]</scope>
    <source>
        <strain evidence="2 3">DSM 14836</strain>
    </source>
</reference>
<dbReference type="Pfam" id="PF00561">
    <property type="entry name" value="Abhydrolase_1"/>
    <property type="match status" value="1"/>
</dbReference>
<dbReference type="GO" id="GO:0016020">
    <property type="term" value="C:membrane"/>
    <property type="evidence" value="ECO:0007669"/>
    <property type="project" value="TreeGrafter"/>
</dbReference>
<dbReference type="AlphaFoldDB" id="A0A4R2P0D2"/>
<protein>
    <submittedName>
        <fullName evidence="2">Pimeloyl-ACP methyl ester carboxylesterase</fullName>
    </submittedName>
</protein>
<organism evidence="2 3">
    <name type="scientific">Tenacibaculum skagerrakense</name>
    <dbReference type="NCBI Taxonomy" id="186571"/>
    <lineage>
        <taxon>Bacteria</taxon>
        <taxon>Pseudomonadati</taxon>
        <taxon>Bacteroidota</taxon>
        <taxon>Flavobacteriia</taxon>
        <taxon>Flavobacteriales</taxon>
        <taxon>Flavobacteriaceae</taxon>
        <taxon>Tenacibaculum</taxon>
    </lineage>
</organism>
<dbReference type="PANTHER" id="PTHR43798">
    <property type="entry name" value="MONOACYLGLYCEROL LIPASE"/>
    <property type="match status" value="1"/>
</dbReference>
<dbReference type="RefSeq" id="WP_132791688.1">
    <property type="nucleotide sequence ID" value="NZ_SLXM01000001.1"/>
</dbReference>
<name>A0A4R2P0D2_9FLAO</name>
<dbReference type="PRINTS" id="PR00111">
    <property type="entry name" value="ABHYDROLASE"/>
</dbReference>
<dbReference type="Gene3D" id="3.40.50.1820">
    <property type="entry name" value="alpha/beta hydrolase"/>
    <property type="match status" value="1"/>
</dbReference>
<dbReference type="Proteomes" id="UP000294564">
    <property type="component" value="Unassembled WGS sequence"/>
</dbReference>
<proteinExistence type="predicted"/>